<proteinExistence type="predicted"/>
<gene>
    <name evidence="1" type="ORF">FY550_06570</name>
</gene>
<dbReference type="EMBL" id="CP043420">
    <property type="protein sequence ID" value="QEL10817.1"/>
    <property type="molecule type" value="Genomic_DNA"/>
</dbReference>
<dbReference type="AlphaFoldDB" id="A0A1S1NTQ1"/>
<dbReference type="Gene3D" id="3.30.110.170">
    <property type="entry name" value="Protein of unknown function (DUF541), domain 1"/>
    <property type="match status" value="1"/>
</dbReference>
<keyword evidence="2" id="KW-1185">Reference proteome</keyword>
<dbReference type="InterPro" id="IPR007497">
    <property type="entry name" value="SIMPL/DUF541"/>
</dbReference>
<organism evidence="1 2">
    <name type="scientific">Kushneria phosphatilytica</name>
    <dbReference type="NCBI Taxonomy" id="657387"/>
    <lineage>
        <taxon>Bacteria</taxon>
        <taxon>Pseudomonadati</taxon>
        <taxon>Pseudomonadota</taxon>
        <taxon>Gammaproteobacteria</taxon>
        <taxon>Oceanospirillales</taxon>
        <taxon>Halomonadaceae</taxon>
        <taxon>Kushneria</taxon>
    </lineage>
</organism>
<reference evidence="1 2" key="1">
    <citation type="submission" date="2019-08" db="EMBL/GenBank/DDBJ databases">
        <title>Complete genome sequence of Kushneria sp. YCWA18, a halophilic phosphate-solubilizing bacterium isolated from Daqiao saltern in China.</title>
        <authorList>
            <person name="Du G.-X."/>
            <person name="Qu L.-Y."/>
        </authorList>
    </citation>
    <scope>NUCLEOTIDE SEQUENCE [LARGE SCALE GENOMIC DNA]</scope>
    <source>
        <strain evidence="1 2">YCWA18</strain>
    </source>
</reference>
<sequence>MRVLPLALVAALGLSTAPLALAAPDKEPDRAHLEVQAHASVDVTPDRATLTATLWEKTPPRTADDNEQGDALQQARQRLEQRTSQLLKSLDQTGLKRDRLQAGSVSVQTEWLGKRSSSGEDNDERRMRLSVERPITIDVQDLSRIPGIVDALFAAHVDRLDGIRYDVADRNSVEDRALQQALERAHEKAQLMAKTLGTHTGRVLSIQETNSPMFKPMMARVAAESDSSNASYNPGTISVDAGVIVDWALANNPR</sequence>
<dbReference type="Pfam" id="PF04402">
    <property type="entry name" value="SIMPL"/>
    <property type="match status" value="1"/>
</dbReference>
<dbReference type="RefSeq" id="WP_070976932.1">
    <property type="nucleotide sequence ID" value="NZ_CP043420.1"/>
</dbReference>
<accession>A0A1S1NTQ1</accession>
<dbReference type="Gene3D" id="3.30.70.2970">
    <property type="entry name" value="Protein of unknown function (DUF541), domain 2"/>
    <property type="match status" value="1"/>
</dbReference>
<dbReference type="PANTHER" id="PTHR34387:SF2">
    <property type="entry name" value="SLR1258 PROTEIN"/>
    <property type="match status" value="1"/>
</dbReference>
<dbReference type="KEGG" id="kuy:FY550_06570"/>
<dbReference type="OrthoDB" id="6155254at2"/>
<dbReference type="Proteomes" id="UP000322553">
    <property type="component" value="Chromosome"/>
</dbReference>
<dbReference type="InterPro" id="IPR052022">
    <property type="entry name" value="26kDa_periplasmic_antigen"/>
</dbReference>
<dbReference type="PANTHER" id="PTHR34387">
    <property type="entry name" value="SLR1258 PROTEIN"/>
    <property type="match status" value="1"/>
</dbReference>
<protein>
    <submittedName>
        <fullName evidence="1">DUF541 domain-containing protein</fullName>
    </submittedName>
</protein>
<evidence type="ECO:0000313" key="2">
    <source>
        <dbReference type="Proteomes" id="UP000322553"/>
    </source>
</evidence>
<name>A0A1S1NTQ1_9GAMM</name>
<evidence type="ECO:0000313" key="1">
    <source>
        <dbReference type="EMBL" id="QEL10817.1"/>
    </source>
</evidence>
<dbReference type="GO" id="GO:0006974">
    <property type="term" value="P:DNA damage response"/>
    <property type="evidence" value="ECO:0007669"/>
    <property type="project" value="TreeGrafter"/>
</dbReference>
<dbReference type="STRING" id="657387.BH688_02805"/>